<comment type="caution">
    <text evidence="3">The sequence shown here is derived from an EMBL/GenBank/DDBJ whole genome shotgun (WGS) entry which is preliminary data.</text>
</comment>
<dbReference type="Pfam" id="PF00651">
    <property type="entry name" value="BTB"/>
    <property type="match status" value="1"/>
</dbReference>
<dbReference type="InterPro" id="IPR011333">
    <property type="entry name" value="SKP1/BTB/POZ_sf"/>
</dbReference>
<evidence type="ECO:0000259" key="2">
    <source>
        <dbReference type="PROSITE" id="PS50097"/>
    </source>
</evidence>
<reference evidence="3 4" key="1">
    <citation type="journal article" date="2015" name="Genome Biol. Evol.">
        <title>Comparative Genomics of a Bacterivorous Green Alga Reveals Evolutionary Causalities and Consequences of Phago-Mixotrophic Mode of Nutrition.</title>
        <authorList>
            <person name="Burns J.A."/>
            <person name="Paasch A."/>
            <person name="Narechania A."/>
            <person name="Kim E."/>
        </authorList>
    </citation>
    <scope>NUCLEOTIDE SEQUENCE [LARGE SCALE GENOMIC DNA]</scope>
    <source>
        <strain evidence="3 4">PLY_AMNH</strain>
    </source>
</reference>
<evidence type="ECO:0000313" key="4">
    <source>
        <dbReference type="Proteomes" id="UP001190700"/>
    </source>
</evidence>
<feature type="domain" description="BTB" evidence="2">
    <location>
        <begin position="6"/>
        <end position="75"/>
    </location>
</feature>
<organism evidence="3 4">
    <name type="scientific">Cymbomonas tetramitiformis</name>
    <dbReference type="NCBI Taxonomy" id="36881"/>
    <lineage>
        <taxon>Eukaryota</taxon>
        <taxon>Viridiplantae</taxon>
        <taxon>Chlorophyta</taxon>
        <taxon>Pyramimonadophyceae</taxon>
        <taxon>Pyramimonadales</taxon>
        <taxon>Pyramimonadaceae</taxon>
        <taxon>Cymbomonas</taxon>
    </lineage>
</organism>
<protein>
    <recommendedName>
        <fullName evidence="2">BTB domain-containing protein</fullName>
    </recommendedName>
</protein>
<dbReference type="Proteomes" id="UP001190700">
    <property type="component" value="Unassembled WGS sequence"/>
</dbReference>
<name>A0AAE0C247_9CHLO</name>
<proteinExistence type="predicted"/>
<accession>A0AAE0C247</accession>
<gene>
    <name evidence="3" type="ORF">CYMTET_43469</name>
</gene>
<dbReference type="PROSITE" id="PS50097">
    <property type="entry name" value="BTB"/>
    <property type="match status" value="1"/>
</dbReference>
<evidence type="ECO:0000313" key="3">
    <source>
        <dbReference type="EMBL" id="KAK3247022.1"/>
    </source>
</evidence>
<keyword evidence="4" id="KW-1185">Reference proteome</keyword>
<evidence type="ECO:0000256" key="1">
    <source>
        <dbReference type="ARBA" id="ARBA00004906"/>
    </source>
</evidence>
<dbReference type="PANTHER" id="PTHR24413">
    <property type="entry name" value="SPECKLE-TYPE POZ PROTEIN"/>
    <property type="match status" value="1"/>
</dbReference>
<dbReference type="AlphaFoldDB" id="A0AAE0C247"/>
<dbReference type="EMBL" id="LGRX02029292">
    <property type="protein sequence ID" value="KAK3247022.1"/>
    <property type="molecule type" value="Genomic_DNA"/>
</dbReference>
<dbReference type="SUPFAM" id="SSF54695">
    <property type="entry name" value="POZ domain"/>
    <property type="match status" value="1"/>
</dbReference>
<dbReference type="SMART" id="SM00225">
    <property type="entry name" value="BTB"/>
    <property type="match status" value="1"/>
</dbReference>
<comment type="pathway">
    <text evidence="1">Protein modification; protein ubiquitination.</text>
</comment>
<dbReference type="InterPro" id="IPR000210">
    <property type="entry name" value="BTB/POZ_dom"/>
</dbReference>
<dbReference type="CDD" id="cd18186">
    <property type="entry name" value="BTB_POZ_ZBTB_KLHL-like"/>
    <property type="match status" value="1"/>
</dbReference>
<sequence>MRDADCEPFKHAHHDDVRFHIVSALLTNWSPVMRAMMSHDCKETATNEILWSDVTPRAAESFLRFLYTGKICIVATNVLEIEYLADKYDRDMGVLSSLVVSRCVEYIEANASQSLPWVVRNLHITDVKFILDQPHLCAADSQVAAVLVSWADDILTDDAGKNADAANVASPELEWNPQYASGSTDSAGCILATLHDLLSSHVVWQAISEEQYRALLRLPTSRNVKDVINAIWQEQHPRGLEASVRHSRNVCNTLWAEASLGFRASSSQVGGRAAAMPNTGNTASGTSASLADASVLAQTMPFLGYWVNVIPSRADLFPTKAALETFARLGQTQADFVAGPSFGFTKVITCGWTPE</sequence>
<dbReference type="Gene3D" id="3.30.710.10">
    <property type="entry name" value="Potassium Channel Kv1.1, Chain A"/>
    <property type="match status" value="1"/>
</dbReference>